<keyword evidence="11" id="KW-1185">Reference proteome</keyword>
<dbReference type="NCBIfam" id="NF003481">
    <property type="entry name" value="PRK05151.1"/>
    <property type="match status" value="1"/>
</dbReference>
<protein>
    <recommendedName>
        <fullName evidence="9">Ion-translocating oxidoreductase complex subunit A</fullName>
        <ecNumber evidence="9">7.-.-.-</ecNumber>
    </recommendedName>
    <alternativeName>
        <fullName evidence="9">Rnf electron transport complex subunit A</fullName>
    </alternativeName>
</protein>
<dbReference type="NCBIfam" id="TIGR01943">
    <property type="entry name" value="rnfA"/>
    <property type="match status" value="1"/>
</dbReference>
<feature type="transmembrane region" description="Helical" evidence="9">
    <location>
        <begin position="100"/>
        <end position="122"/>
    </location>
</feature>
<feature type="transmembrane region" description="Helical" evidence="9">
    <location>
        <begin position="38"/>
        <end position="59"/>
    </location>
</feature>
<feature type="transmembrane region" description="Helical" evidence="9">
    <location>
        <begin position="71"/>
        <end position="88"/>
    </location>
</feature>
<keyword evidence="6 9" id="KW-0249">Electron transport</keyword>
<evidence type="ECO:0000256" key="5">
    <source>
        <dbReference type="ARBA" id="ARBA00022967"/>
    </source>
</evidence>
<dbReference type="PIRSF" id="PIRSF006102">
    <property type="entry name" value="NQR_DE"/>
    <property type="match status" value="1"/>
</dbReference>
<dbReference type="InterPro" id="IPR050133">
    <property type="entry name" value="NqrDE/RnfAE_oxidrdctase"/>
</dbReference>
<organism evidence="10 11">
    <name type="scientific">Thiorhodovibrio winogradskyi</name>
    <dbReference type="NCBI Taxonomy" id="77007"/>
    <lineage>
        <taxon>Bacteria</taxon>
        <taxon>Pseudomonadati</taxon>
        <taxon>Pseudomonadota</taxon>
        <taxon>Gammaproteobacteria</taxon>
        <taxon>Chromatiales</taxon>
        <taxon>Chromatiaceae</taxon>
        <taxon>Thiorhodovibrio</taxon>
    </lineage>
</organism>
<keyword evidence="5 9" id="KW-1278">Translocase</keyword>
<accession>A0ABZ0S612</accession>
<keyword evidence="2 9" id="KW-0813">Transport</keyword>
<gene>
    <name evidence="10" type="primary">rnfA_1</name>
    <name evidence="9" type="synonym">rnfA</name>
    <name evidence="10" type="ORF">Thiowin_00955</name>
</gene>
<dbReference type="Pfam" id="PF02508">
    <property type="entry name" value="Rnf-Nqr"/>
    <property type="match status" value="1"/>
</dbReference>
<comment type="subunit">
    <text evidence="9">The complex is composed of six subunits: RnfA, RnfB, RnfC, RnfD, RnfE and RnfG.</text>
</comment>
<dbReference type="HAMAP" id="MF_00459">
    <property type="entry name" value="RsxA_RnfA"/>
    <property type="match status" value="1"/>
</dbReference>
<dbReference type="PANTHER" id="PTHR30335:SF0">
    <property type="entry name" value="ION-TRANSLOCATING OXIDOREDUCTASE COMPLEX SUBUNIT A"/>
    <property type="match status" value="1"/>
</dbReference>
<keyword evidence="9" id="KW-1003">Cell membrane</keyword>
<evidence type="ECO:0000256" key="4">
    <source>
        <dbReference type="ARBA" id="ARBA00022692"/>
    </source>
</evidence>
<dbReference type="InterPro" id="IPR003667">
    <property type="entry name" value="NqrDE/RnfAE"/>
</dbReference>
<feature type="transmembrane region" description="Helical" evidence="9">
    <location>
        <begin position="134"/>
        <end position="154"/>
    </location>
</feature>
<comment type="similarity">
    <text evidence="9">Belongs to the NqrDE/RnfAE family.</text>
</comment>
<evidence type="ECO:0000256" key="8">
    <source>
        <dbReference type="ARBA" id="ARBA00023136"/>
    </source>
</evidence>
<feature type="transmembrane region" description="Helical" evidence="9">
    <location>
        <begin position="166"/>
        <end position="190"/>
    </location>
</feature>
<sequence>MSDALLLILGTALVNNVVLVKFLGLCPFMGVSNKLDSALGMGLATTFVLTLAGAASWLLEHWLLQPLNLEFLRILTFILAIAAVVQFTEMAVRKMSPTLYQVLGIFLPLITTNCAVLGVALLNVQEAHAFAESLLYGFGSALGFTLVMVLFAGLRERLALAQVPDAFAGTPIAFVVAGLLSLAFMGFAGLA</sequence>
<comment type="subcellular location">
    <subcellularLocation>
        <location evidence="9">Cell inner membrane</location>
        <topology evidence="9">Multi-pass membrane protein</topology>
    </subcellularLocation>
    <subcellularLocation>
        <location evidence="1">Endomembrane system</location>
        <topology evidence="1">Multi-pass membrane protein</topology>
    </subcellularLocation>
</comment>
<dbReference type="EC" id="7.-.-.-" evidence="9"/>
<keyword evidence="3 9" id="KW-0997">Cell inner membrane</keyword>
<keyword evidence="8 9" id="KW-0472">Membrane</keyword>
<keyword evidence="4 9" id="KW-0812">Transmembrane</keyword>
<comment type="caution">
    <text evidence="9">Lacks conserved residue(s) required for the propagation of feature annotation.</text>
</comment>
<dbReference type="Proteomes" id="UP001432180">
    <property type="component" value="Chromosome"/>
</dbReference>
<name>A0ABZ0S612_9GAMM</name>
<evidence type="ECO:0000256" key="1">
    <source>
        <dbReference type="ARBA" id="ARBA00004127"/>
    </source>
</evidence>
<dbReference type="RefSeq" id="WP_328988006.1">
    <property type="nucleotide sequence ID" value="NZ_CP121472.1"/>
</dbReference>
<dbReference type="PANTHER" id="PTHR30335">
    <property type="entry name" value="INTEGRAL MEMBRANE PROTEIN OF SOXR-REDUCING COMPLEX"/>
    <property type="match status" value="1"/>
</dbReference>
<dbReference type="InterPro" id="IPR011293">
    <property type="entry name" value="Ion_transpt_RnfA/RsxA"/>
</dbReference>
<comment type="function">
    <text evidence="9">Part of a membrane-bound complex that couples electron transfer with translocation of ions across the membrane.</text>
</comment>
<keyword evidence="7 9" id="KW-1133">Transmembrane helix</keyword>
<dbReference type="EMBL" id="CP121472">
    <property type="protein sequence ID" value="WPL16024.1"/>
    <property type="molecule type" value="Genomic_DNA"/>
</dbReference>
<proteinExistence type="inferred from homology"/>
<evidence type="ECO:0000313" key="11">
    <source>
        <dbReference type="Proteomes" id="UP001432180"/>
    </source>
</evidence>
<evidence type="ECO:0000256" key="3">
    <source>
        <dbReference type="ARBA" id="ARBA00022519"/>
    </source>
</evidence>
<evidence type="ECO:0000256" key="9">
    <source>
        <dbReference type="HAMAP-Rule" id="MF_00459"/>
    </source>
</evidence>
<evidence type="ECO:0000313" key="10">
    <source>
        <dbReference type="EMBL" id="WPL16024.1"/>
    </source>
</evidence>
<evidence type="ECO:0000256" key="7">
    <source>
        <dbReference type="ARBA" id="ARBA00022989"/>
    </source>
</evidence>
<evidence type="ECO:0000256" key="2">
    <source>
        <dbReference type="ARBA" id="ARBA00022448"/>
    </source>
</evidence>
<reference evidence="10 11" key="1">
    <citation type="journal article" date="2023" name="Microorganisms">
        <title>Thiorhodovibrio frisius and Trv. litoralis spp. nov., Two Novel Members from a Clade of Fastidious Purple Sulfur Bacteria That Exhibit Unique Red-Shifted Light-Harvesting Capabilities.</title>
        <authorList>
            <person name="Methner A."/>
            <person name="Kuzyk S.B."/>
            <person name="Petersen J."/>
            <person name="Bauer S."/>
            <person name="Brinkmann H."/>
            <person name="Sichau K."/>
            <person name="Wanner G."/>
            <person name="Wolf J."/>
            <person name="Neumann-Schaal M."/>
            <person name="Henke P."/>
            <person name="Tank M."/>
            <person name="Sproer C."/>
            <person name="Bunk B."/>
            <person name="Overmann J."/>
        </authorList>
    </citation>
    <scope>NUCLEOTIDE SEQUENCE [LARGE SCALE GENOMIC DNA]</scope>
    <source>
        <strain evidence="10 11">DSM 6702</strain>
    </source>
</reference>
<evidence type="ECO:0000256" key="6">
    <source>
        <dbReference type="ARBA" id="ARBA00022982"/>
    </source>
</evidence>